<feature type="compositionally biased region" description="Basic and acidic residues" evidence="14">
    <location>
        <begin position="1095"/>
        <end position="1105"/>
    </location>
</feature>
<feature type="compositionally biased region" description="Basic and acidic residues" evidence="14">
    <location>
        <begin position="680"/>
        <end position="691"/>
    </location>
</feature>
<evidence type="ECO:0000256" key="5">
    <source>
        <dbReference type="ARBA" id="ARBA00022679"/>
    </source>
</evidence>
<keyword evidence="3" id="KW-0158">Chromosome</keyword>
<proteinExistence type="predicted"/>
<dbReference type="Ensembl" id="ENSGALT00010061897.1">
    <property type="protein sequence ID" value="ENSGALP00010038216.1"/>
    <property type="gene ID" value="ENSGALG00010025349.1"/>
</dbReference>
<dbReference type="SMART" id="SM01291">
    <property type="entry name" value="N-SET"/>
    <property type="match status" value="1"/>
</dbReference>
<evidence type="ECO:0000259" key="15">
    <source>
        <dbReference type="PROSITE" id="PS50102"/>
    </source>
</evidence>
<feature type="compositionally biased region" description="Basic and acidic residues" evidence="14">
    <location>
        <begin position="83"/>
        <end position="94"/>
    </location>
</feature>
<dbReference type="Gene3D" id="3.30.70.330">
    <property type="match status" value="1"/>
</dbReference>
<dbReference type="InterPro" id="IPR037841">
    <property type="entry name" value="SET_SETD1A/B"/>
</dbReference>
<dbReference type="InterPro" id="IPR044570">
    <property type="entry name" value="Set1-like"/>
</dbReference>
<evidence type="ECO:0000256" key="4">
    <source>
        <dbReference type="ARBA" id="ARBA00022603"/>
    </source>
</evidence>
<dbReference type="PROSITE" id="PS50280">
    <property type="entry name" value="SET"/>
    <property type="match status" value="1"/>
</dbReference>
<dbReference type="Pfam" id="PF00076">
    <property type="entry name" value="RRM_1"/>
    <property type="match status" value="1"/>
</dbReference>
<dbReference type="FunFam" id="2.170.270.10:FF:000010">
    <property type="entry name" value="Histone-lysine N-methyltransferase"/>
    <property type="match status" value="1"/>
</dbReference>
<sequence length="2082" mass="231492">MCRRRRAVRRSRRSQRSQRCIVGGRRRQQRAHTICGGSRKREAGAWRAVRAGNRPHVRRGARLLPPGDDRPPSAMSFREIKAGEKAKHPEDHGKKQSSSWINGMENSTQASTSVEKRNHHWRSYKLIIDPALKKGQHKLYRYDGQHFSMPNSGIAPVDCVRDPRIGRIWTKTKELELSVPKFKIDEFYVGPVPPKQVTFAKLNDNIRENFLTDMCKKYGEVEEVEILYNPKNKKHLGIAKVIFATVKGAREAVQHLHNTSVMGNIIHVELDTKGETRMRFYELLVNGLYTPQTLPVGTEQDASPTVNETLQLTDSLKRLKDSNLSSVGSSVTPNSSTPFSHDTAYSSCRQDTPNSFSQFTPQSQGTPHTPRLGTPFSQDSTYSSRQTTPVYHFGQDSGYKHRRHETKFTDAYNRRPGGHHYVHNSPGVFRGTEHQFSTFKSHQQEPVQFSHTPPLSHSSSSSYKSAFSPYQAPAVFPQSEEQPFAQTSREAEYRRPAPPPAEMVVESSAATSADFAPVKEKPEEPPPLPDSNSAPEPSAPSFSQTPERSETPGTPTMESEMQHNSLDSRIEMLLKEQRTKLPFLNEHDSDNEVRMEGSPISSSSSQLSPIPMYGSNSQPGYRAQTPSSRPSSTGLEDISPTPLPDSDDDEPIPGTASLNQNSRGTSEASMTPIDQLNRASKVETLEVKEMVPGDQTPTSEKMDESQHSSGEDMEISDDEMNSAPITSAECAKTIVVNSSVSNAAVMAPSIPPLPPPPGFPPLPPPPPPPPQPAFPMPPPLPPPPPPTHPAVTVPPPPLPAPPGVPPPHILPPLPPFHPGMFPVMQVDMISVLGNHWGGMPMSFQMQTQMLSRMMQAQNTYQYPPFMGGRMQFVNLPPYRPFSMGAALGRGQQWPPLPKFDPSVPPPGYEPKKEDPHKATVDGVLLVIVKELKAIMKRDLNRKMVEVVAFRAFDDWWDKKERLAKASLTPVKSGGELEEKPKPKDRITSCLLENWNKGEGLGYEGIGLGIGLRGAIRLPSFKVKRKEPPEAASAGDQKRIRPSTSVDDEDEESERDRDASDTTSDLSKKDAEAVGLRRRPARPLELDSEGEEGDETSGKEEESSSEKEEEQEEEGGLVKAAPGKEEEEDDDDEEDEDDDEDEEDEEDYEETGVETSDKEEEQDSEEEDAASPSSSKAEVESSDESEDSSEFESSSDSDEDDDEEEEEEEDEEEEEEEEVAEDQDREAMVAETEHEPASHELPDDKRETILELYPVDYMDATGLGLSEPALVEKDEGMEEVKAEESECDQVPEESIAAETLKQLVMERDQETKLALSPICRPVEEPEPIVMLEPEVQECPKPESQDEAGTVCLSTPVAVFGEARPSKSSFFSKSDDSCLETHVKTKLPSAVEEEDRLPRTPGREVVVHSETDILLLPAHKVPSSTVPLPSTPGKEESVVPPEKFPEQLMVTKTSIEEEIPRTPGRDILAKSSHPLGKSQSTDTVPATPGSDAPLTGSSLTLSSPQVPGSPFSYPSQSPGINSGIPRTPGRDFNFTPTFPEAGATIPCLLSGKKQSEDDLDEKPFKEPLGASLTISMNSVPSPIPFASPTQADFRTDMGLPPNEPIPIAALPCIPGDGRMPIEECKAEVKSVLLSPEAPVGASILPPPPPPSVLPKRRPGRPRRSPPSVLSLDMYSGKTIEPPPVPVALVESAMSKELLSAHPDAFYGLKDPEAVTLDFRNDSFHEKIAAETVAEKLPFKELENQWNEDFKEEEAHAKPKRQWRRQKKSPEHLPVIPSPEYSPPQPQFRPRSEFEEMTILYDIWNGGIDEEDIKFMCITYDRLLQQDNGMDWLNDTLWVFHPSTSFSTPKKKKRDDGMREHVTGCARSEGYYKIDKKDKLKYLNNSRAFAEEPPADTQGMSIPAQPHASTRAGSERRSEQRRLLSSFTGSCDSDLLKFNQLKFRKKKLKFCKSHIHDWGLFAMEPIAADEMVIEYVGQNIRQVIADMREKRYEDEGIGSSYMFRVDHDTIIDATKCGNFARFINHSCNPNCYAKVITVESQKKIVIYSKQHINVNEEITYDYKFPIEDVKIPCLCGSENCRGTLN</sequence>
<evidence type="ECO:0000256" key="12">
    <source>
        <dbReference type="ARBA" id="ARBA00023242"/>
    </source>
</evidence>
<feature type="compositionally biased region" description="Basic and acidic residues" evidence="14">
    <location>
        <begin position="1053"/>
        <end position="1071"/>
    </location>
</feature>
<feature type="compositionally biased region" description="Polar residues" evidence="14">
    <location>
        <begin position="339"/>
        <end position="367"/>
    </location>
</feature>
<reference evidence="18" key="2">
    <citation type="submission" date="2025-08" db="UniProtKB">
        <authorList>
            <consortium name="Ensembl"/>
        </authorList>
    </citation>
    <scope>IDENTIFICATION</scope>
    <source>
        <strain evidence="18">broiler</strain>
    </source>
</reference>
<keyword evidence="19" id="KW-1185">Reference proteome</keyword>
<feature type="domain" description="RRM" evidence="15">
    <location>
        <begin position="185"/>
        <end position="273"/>
    </location>
</feature>
<dbReference type="PANTHER" id="PTHR45814:SF1">
    <property type="entry name" value="HISTONE-LYSINE N-METHYLTRANSFERASE SETD1B"/>
    <property type="match status" value="1"/>
</dbReference>
<feature type="compositionally biased region" description="Basic and acidic residues" evidence="14">
    <location>
        <begin position="566"/>
        <end position="595"/>
    </location>
</feature>
<dbReference type="OrthoDB" id="308383at2759"/>
<feature type="compositionally biased region" description="Acidic residues" evidence="14">
    <location>
        <begin position="1085"/>
        <end position="1094"/>
    </location>
</feature>
<keyword evidence="9" id="KW-0805">Transcription regulation</keyword>
<feature type="region of interest" description="Disordered" evidence="14">
    <location>
        <begin position="83"/>
        <end position="116"/>
    </location>
</feature>
<dbReference type="SMART" id="SM00317">
    <property type="entry name" value="SET"/>
    <property type="match status" value="1"/>
</dbReference>
<feature type="compositionally biased region" description="Basic and acidic residues" evidence="14">
    <location>
        <begin position="1452"/>
        <end position="1466"/>
    </location>
</feature>
<reference evidence="18" key="1">
    <citation type="submission" date="2020-11" db="EMBL/GenBank/DDBJ databases">
        <title>Gallus gallus (Chicken) genome, bGalGal1, GRCg7b, maternal haplotype autosomes + Z &amp; W.</title>
        <authorList>
            <person name="Warren W."/>
            <person name="Formenti G."/>
            <person name="Fedrigo O."/>
            <person name="Haase B."/>
            <person name="Mountcastle J."/>
            <person name="Balacco J."/>
            <person name="Tracey A."/>
            <person name="Schneider V."/>
            <person name="Okimoto R."/>
            <person name="Cheng H."/>
            <person name="Hawken R."/>
            <person name="Howe K."/>
            <person name="Jarvis E.D."/>
        </authorList>
    </citation>
    <scope>NUCLEOTIDE SEQUENCE [LARGE SCALE GENOMIC DNA]</scope>
    <source>
        <strain evidence="18">Broiler</strain>
    </source>
</reference>
<feature type="compositionally biased region" description="Acidic residues" evidence="14">
    <location>
        <begin position="1124"/>
        <end position="1168"/>
    </location>
</feature>
<dbReference type="InterPro" id="IPR035979">
    <property type="entry name" value="RBD_domain_sf"/>
</dbReference>
<feature type="region of interest" description="Disordered" evidence="14">
    <location>
        <begin position="1024"/>
        <end position="1246"/>
    </location>
</feature>
<evidence type="ECO:0000256" key="9">
    <source>
        <dbReference type="ARBA" id="ARBA00023015"/>
    </source>
</evidence>
<feature type="region of interest" description="Disordered" evidence="14">
    <location>
        <begin position="1888"/>
        <end position="1915"/>
    </location>
</feature>
<keyword evidence="12" id="KW-0539">Nucleus</keyword>
<keyword evidence="8 13" id="KW-0694">RNA-binding</keyword>
<dbReference type="InterPro" id="IPR000504">
    <property type="entry name" value="RRM_dom"/>
</dbReference>
<dbReference type="GeneTree" id="ENSGT00940000154575"/>
<evidence type="ECO:0000256" key="14">
    <source>
        <dbReference type="SAM" id="MobiDB-lite"/>
    </source>
</evidence>
<evidence type="ECO:0000256" key="6">
    <source>
        <dbReference type="ARBA" id="ARBA00022691"/>
    </source>
</evidence>
<feature type="compositionally biased region" description="Polar residues" evidence="14">
    <location>
        <begin position="96"/>
        <end position="113"/>
    </location>
</feature>
<dbReference type="Proteomes" id="UP000000539">
    <property type="component" value="Chromosome 15"/>
</dbReference>
<dbReference type="SUPFAM" id="SSF54928">
    <property type="entry name" value="RNA-binding domain, RBD"/>
    <property type="match status" value="1"/>
</dbReference>
<dbReference type="PROSITE" id="PS50102">
    <property type="entry name" value="RRM"/>
    <property type="match status" value="1"/>
</dbReference>
<dbReference type="InterPro" id="IPR024657">
    <property type="entry name" value="COMPASS_Set1_N-SET"/>
</dbReference>
<dbReference type="InterPro" id="IPR001214">
    <property type="entry name" value="SET_dom"/>
</dbReference>
<dbReference type="SUPFAM" id="SSF82199">
    <property type="entry name" value="SET domain"/>
    <property type="match status" value="1"/>
</dbReference>
<dbReference type="InterPro" id="IPR012677">
    <property type="entry name" value="Nucleotide-bd_a/b_plait_sf"/>
</dbReference>
<evidence type="ECO:0000256" key="1">
    <source>
        <dbReference type="ARBA" id="ARBA00004286"/>
    </source>
</evidence>
<comment type="subcellular location">
    <subcellularLocation>
        <location evidence="1">Chromosome</location>
    </subcellularLocation>
    <subcellularLocation>
        <location evidence="2">Nucleus speckle</location>
    </subcellularLocation>
</comment>
<dbReference type="FunCoup" id="A0A8V1A795">
    <property type="interactions" value="1053"/>
</dbReference>
<dbReference type="CDD" id="cd19169">
    <property type="entry name" value="SET_SETD1"/>
    <property type="match status" value="1"/>
</dbReference>
<dbReference type="GO" id="GO:0048188">
    <property type="term" value="C:Set1C/COMPASS complex"/>
    <property type="evidence" value="ECO:0000318"/>
    <property type="project" value="GO_Central"/>
</dbReference>
<feature type="compositionally biased region" description="Acidic residues" evidence="14">
    <location>
        <begin position="1179"/>
        <end position="1223"/>
    </location>
</feature>
<feature type="region of interest" description="Disordered" evidence="14">
    <location>
        <begin position="1637"/>
        <end position="1674"/>
    </location>
</feature>
<dbReference type="Pfam" id="PF00856">
    <property type="entry name" value="SET"/>
    <property type="match status" value="1"/>
</dbReference>
<feature type="region of interest" description="Disordered" evidence="14">
    <location>
        <begin position="1383"/>
        <end position="1402"/>
    </location>
</feature>
<feature type="compositionally biased region" description="Basic residues" evidence="14">
    <location>
        <begin position="1652"/>
        <end position="1661"/>
    </location>
</feature>
<dbReference type="Gene3D" id="2.170.270.10">
    <property type="entry name" value="SET domain"/>
    <property type="match status" value="1"/>
</dbReference>
<keyword evidence="10" id="KW-0010">Activator</keyword>
<feature type="compositionally biased region" description="Polar residues" evidence="14">
    <location>
        <begin position="375"/>
        <end position="389"/>
    </location>
</feature>
<dbReference type="GO" id="GO:0003723">
    <property type="term" value="F:RNA binding"/>
    <property type="evidence" value="ECO:0007669"/>
    <property type="project" value="UniProtKB-UniRule"/>
</dbReference>
<feature type="compositionally biased region" description="Polar residues" evidence="14">
    <location>
        <begin position="656"/>
        <end position="678"/>
    </location>
</feature>
<dbReference type="GO" id="GO:0042800">
    <property type="term" value="F:histone H3K4 methyltransferase activity"/>
    <property type="evidence" value="ECO:0000318"/>
    <property type="project" value="GO_Central"/>
</dbReference>
<feature type="compositionally biased region" description="Low complexity" evidence="14">
    <location>
        <begin position="598"/>
        <end position="611"/>
    </location>
</feature>
<evidence type="ECO:0000259" key="17">
    <source>
        <dbReference type="PROSITE" id="PS50868"/>
    </source>
</evidence>
<organism evidence="18 19">
    <name type="scientific">Gallus gallus</name>
    <name type="common">Chicken</name>
    <dbReference type="NCBI Taxonomy" id="9031"/>
    <lineage>
        <taxon>Eukaryota</taxon>
        <taxon>Metazoa</taxon>
        <taxon>Chordata</taxon>
        <taxon>Craniata</taxon>
        <taxon>Vertebrata</taxon>
        <taxon>Euteleostomi</taxon>
        <taxon>Archelosauria</taxon>
        <taxon>Archosauria</taxon>
        <taxon>Dinosauria</taxon>
        <taxon>Saurischia</taxon>
        <taxon>Theropoda</taxon>
        <taxon>Coelurosauria</taxon>
        <taxon>Aves</taxon>
        <taxon>Neognathae</taxon>
        <taxon>Galloanserae</taxon>
        <taxon>Galliformes</taxon>
        <taxon>Phasianidae</taxon>
        <taxon>Phasianinae</taxon>
        <taxon>Gallus</taxon>
    </lineage>
</organism>
<dbReference type="GO" id="GO:0005737">
    <property type="term" value="C:cytoplasm"/>
    <property type="evidence" value="ECO:0007669"/>
    <property type="project" value="Ensembl"/>
</dbReference>
<keyword evidence="6" id="KW-0949">S-adenosyl-L-methionine</keyword>
<evidence type="ECO:0000256" key="11">
    <source>
        <dbReference type="ARBA" id="ARBA00023163"/>
    </source>
</evidence>
<dbReference type="InterPro" id="IPR003616">
    <property type="entry name" value="Post-SET_dom"/>
</dbReference>
<feature type="compositionally biased region" description="Low complexity" evidence="14">
    <location>
        <begin position="1492"/>
        <end position="1501"/>
    </location>
</feature>
<evidence type="ECO:0000256" key="8">
    <source>
        <dbReference type="ARBA" id="ARBA00022884"/>
    </source>
</evidence>
<accession>A0A8V1A795</accession>
<name>A0A8V1A795_CHICK</name>
<feature type="compositionally biased region" description="Low complexity" evidence="14">
    <location>
        <begin position="1419"/>
        <end position="1430"/>
    </location>
</feature>
<keyword evidence="5" id="KW-0808">Transferase</keyword>
<reference evidence="18" key="3">
    <citation type="submission" date="2025-09" db="UniProtKB">
        <authorList>
            <consortium name="Ensembl"/>
        </authorList>
    </citation>
    <scope>IDENTIFICATION</scope>
    <source>
        <strain evidence="18">broiler</strain>
    </source>
</reference>
<evidence type="ECO:0000259" key="16">
    <source>
        <dbReference type="PROSITE" id="PS50280"/>
    </source>
</evidence>
<evidence type="ECO:0000313" key="18">
    <source>
        <dbReference type="Ensembl" id="ENSGALP00010038216.1"/>
    </source>
</evidence>
<feature type="compositionally biased region" description="Pro residues" evidence="14">
    <location>
        <begin position="1773"/>
        <end position="1784"/>
    </location>
</feature>
<feature type="compositionally biased region" description="Acidic residues" evidence="14">
    <location>
        <begin position="711"/>
        <end position="720"/>
    </location>
</feature>
<feature type="compositionally biased region" description="Polar residues" evidence="14">
    <location>
        <begin position="479"/>
        <end position="488"/>
    </location>
</feature>
<dbReference type="GlyGen" id="A0A8V1A795">
    <property type="glycosylation" value="4 sites"/>
</dbReference>
<feature type="region of interest" description="Disordered" evidence="14">
    <location>
        <begin position="1419"/>
        <end position="1535"/>
    </location>
</feature>
<feature type="compositionally biased region" description="Basic and acidic residues" evidence="14">
    <location>
        <begin position="700"/>
        <end position="710"/>
    </location>
</feature>
<protein>
    <submittedName>
        <fullName evidence="18">SET domain containing 1A</fullName>
    </submittedName>
</protein>
<dbReference type="GO" id="GO:0032259">
    <property type="term" value="P:methylation"/>
    <property type="evidence" value="ECO:0007669"/>
    <property type="project" value="UniProtKB-KW"/>
</dbReference>
<dbReference type="Pfam" id="PF11764">
    <property type="entry name" value="N-SET"/>
    <property type="match status" value="1"/>
</dbReference>
<feature type="compositionally biased region" description="Polar residues" evidence="14">
    <location>
        <begin position="614"/>
        <end position="634"/>
    </location>
</feature>
<feature type="compositionally biased region" description="Polar residues" evidence="14">
    <location>
        <begin position="530"/>
        <end position="565"/>
    </location>
</feature>
<evidence type="ECO:0000313" key="19">
    <source>
        <dbReference type="Proteomes" id="UP000000539"/>
    </source>
</evidence>
<evidence type="ECO:0000256" key="3">
    <source>
        <dbReference type="ARBA" id="ARBA00022454"/>
    </source>
</evidence>
<dbReference type="SMART" id="SM00508">
    <property type="entry name" value="PostSET"/>
    <property type="match status" value="1"/>
</dbReference>
<dbReference type="PROSITE" id="PS50868">
    <property type="entry name" value="POST_SET"/>
    <property type="match status" value="1"/>
</dbReference>
<dbReference type="InterPro" id="IPR046341">
    <property type="entry name" value="SET_dom_sf"/>
</dbReference>
<dbReference type="CDD" id="cd12549">
    <property type="entry name" value="RRM_Set1B"/>
    <property type="match status" value="1"/>
</dbReference>
<feature type="region of interest" description="Disordered" evidence="14">
    <location>
        <begin position="476"/>
        <end position="726"/>
    </location>
</feature>
<evidence type="ECO:0000256" key="13">
    <source>
        <dbReference type="PROSITE-ProRule" id="PRU00176"/>
    </source>
</evidence>
<dbReference type="GO" id="GO:0016607">
    <property type="term" value="C:nuclear speck"/>
    <property type="evidence" value="ECO:0007669"/>
    <property type="project" value="UniProtKB-SubCell"/>
</dbReference>
<keyword evidence="4" id="KW-0489">Methyltransferase</keyword>
<feature type="compositionally biased region" description="Low complexity" evidence="14">
    <location>
        <begin position="325"/>
        <end position="338"/>
    </location>
</feature>
<gene>
    <name evidence="18" type="primary">SETD1A</name>
</gene>
<feature type="compositionally biased region" description="Basic and acidic residues" evidence="14">
    <location>
        <begin position="1224"/>
        <end position="1246"/>
    </location>
</feature>
<dbReference type="GO" id="GO:0005694">
    <property type="term" value="C:chromosome"/>
    <property type="evidence" value="ECO:0007669"/>
    <property type="project" value="UniProtKB-SubCell"/>
</dbReference>
<keyword evidence="11" id="KW-0804">Transcription</keyword>
<feature type="region of interest" description="Disordered" evidence="14">
    <location>
        <begin position="1748"/>
        <end position="1786"/>
    </location>
</feature>
<feature type="domain" description="SET" evidence="16">
    <location>
        <begin position="1943"/>
        <end position="2060"/>
    </location>
</feature>
<evidence type="ECO:0000256" key="10">
    <source>
        <dbReference type="ARBA" id="ARBA00023159"/>
    </source>
</evidence>
<feature type="compositionally biased region" description="Basic residues" evidence="14">
    <location>
        <begin position="1755"/>
        <end position="1764"/>
    </location>
</feature>
<feature type="compositionally biased region" description="Polar residues" evidence="14">
    <location>
        <begin position="434"/>
        <end position="455"/>
    </location>
</feature>
<evidence type="ECO:0000256" key="7">
    <source>
        <dbReference type="ARBA" id="ARBA00022853"/>
    </source>
</evidence>
<feature type="domain" description="Post-SET" evidence="17">
    <location>
        <begin position="2066"/>
        <end position="2082"/>
    </location>
</feature>
<keyword evidence="7" id="KW-0156">Chromatin regulator</keyword>
<dbReference type="PANTHER" id="PTHR45814">
    <property type="entry name" value="HISTONE-LYSINE N-METHYLTRANSFERASE SETD1"/>
    <property type="match status" value="1"/>
</dbReference>
<dbReference type="InterPro" id="IPR034468">
    <property type="entry name" value="Set1B_RRM"/>
</dbReference>
<feature type="region of interest" description="Disordered" evidence="14">
    <location>
        <begin position="323"/>
        <end position="464"/>
    </location>
</feature>
<evidence type="ECO:0000256" key="2">
    <source>
        <dbReference type="ARBA" id="ARBA00004324"/>
    </source>
</evidence>
<dbReference type="SMART" id="SM00360">
    <property type="entry name" value="RRM"/>
    <property type="match status" value="1"/>
</dbReference>
<feature type="region of interest" description="Disordered" evidence="14">
    <location>
        <begin position="756"/>
        <end position="799"/>
    </location>
</feature>
<dbReference type="FunFam" id="3.30.70.330:FF:000178">
    <property type="entry name" value="Histone-lysine N-methyltransferase"/>
    <property type="match status" value="1"/>
</dbReference>